<keyword evidence="6" id="KW-0411">Iron-sulfur</keyword>
<dbReference type="CDD" id="cd00207">
    <property type="entry name" value="fer2"/>
    <property type="match status" value="1"/>
</dbReference>
<dbReference type="PROSITE" id="PS00197">
    <property type="entry name" value="2FE2S_FER_1"/>
    <property type="match status" value="1"/>
</dbReference>
<dbReference type="InterPro" id="IPR050415">
    <property type="entry name" value="MRET"/>
</dbReference>
<organism evidence="9 10">
    <name type="scientific">Pandoraea terrigena</name>
    <dbReference type="NCBI Taxonomy" id="2508292"/>
    <lineage>
        <taxon>Bacteria</taxon>
        <taxon>Pseudomonadati</taxon>
        <taxon>Pseudomonadota</taxon>
        <taxon>Betaproteobacteria</taxon>
        <taxon>Burkholderiales</taxon>
        <taxon>Burkholderiaceae</taxon>
        <taxon>Pandoraea</taxon>
    </lineage>
</organism>
<dbReference type="PROSITE" id="PS51384">
    <property type="entry name" value="FAD_FR"/>
    <property type="match status" value="1"/>
</dbReference>
<feature type="domain" description="FAD-binding FR-type" evidence="8">
    <location>
        <begin position="18"/>
        <end position="120"/>
    </location>
</feature>
<keyword evidence="3" id="KW-0479">Metal-binding</keyword>
<evidence type="ECO:0000256" key="2">
    <source>
        <dbReference type="ARBA" id="ARBA00022714"/>
    </source>
</evidence>
<dbReference type="AlphaFoldDB" id="A0A5E4UFQ6"/>
<dbReference type="CDD" id="cd06185">
    <property type="entry name" value="PDR_like"/>
    <property type="match status" value="1"/>
</dbReference>
<dbReference type="Gene3D" id="3.40.50.80">
    <property type="entry name" value="Nucleotide-binding domain of ferredoxin-NADP reductase (FNR) module"/>
    <property type="match status" value="1"/>
</dbReference>
<reference evidence="9 10" key="1">
    <citation type="submission" date="2019-08" db="EMBL/GenBank/DDBJ databases">
        <authorList>
            <person name="Peeters C."/>
        </authorList>
    </citation>
    <scope>NUCLEOTIDE SEQUENCE [LARGE SCALE GENOMIC DNA]</scope>
    <source>
        <strain evidence="9 10">LMG 31013</strain>
    </source>
</reference>
<dbReference type="Gene3D" id="2.40.30.10">
    <property type="entry name" value="Translation factors"/>
    <property type="match status" value="1"/>
</dbReference>
<dbReference type="RefSeq" id="WP_150612581.1">
    <property type="nucleotide sequence ID" value="NZ_CABPRU010000003.1"/>
</dbReference>
<name>A0A5E4UFQ6_9BURK</name>
<evidence type="ECO:0000256" key="1">
    <source>
        <dbReference type="ARBA" id="ARBA00022630"/>
    </source>
</evidence>
<dbReference type="Gene3D" id="3.10.20.30">
    <property type="match status" value="1"/>
</dbReference>
<dbReference type="InterPro" id="IPR006058">
    <property type="entry name" value="2Fe2S_fd_BS"/>
</dbReference>
<dbReference type="InterPro" id="IPR017927">
    <property type="entry name" value="FAD-bd_FR_type"/>
</dbReference>
<dbReference type="SUPFAM" id="SSF63380">
    <property type="entry name" value="Riboflavin synthase domain-like"/>
    <property type="match status" value="1"/>
</dbReference>
<evidence type="ECO:0000256" key="3">
    <source>
        <dbReference type="ARBA" id="ARBA00022723"/>
    </source>
</evidence>
<dbReference type="Pfam" id="PF00111">
    <property type="entry name" value="Fer2"/>
    <property type="match status" value="1"/>
</dbReference>
<dbReference type="PROSITE" id="PS51085">
    <property type="entry name" value="2FE2S_FER_2"/>
    <property type="match status" value="1"/>
</dbReference>
<evidence type="ECO:0000313" key="9">
    <source>
        <dbReference type="EMBL" id="VVD97069.1"/>
    </source>
</evidence>
<evidence type="ECO:0000313" key="10">
    <source>
        <dbReference type="Proteomes" id="UP000334380"/>
    </source>
</evidence>
<sequence length="334" mass="35861">MTLPTTSPLSIQTRDTSGAGILVRVHSIKNEALSIKSFDLRPVEARELPRFSAGAHIEVTLPNELVRHYSLVNSTSESHRYVVAVNLDPASRGGSKFMHRGLANGDMLWISEPRNHFPLDVSAESTVLFAGGIGVTPLVSMAECLTSLGRRWEMHYFSRSADRAAYVDVLDALARRGSGTLHCHFDDIAEAKVDFSACVGVSASNAHLYCCGPSSMLDTFVEACADRPSSHVHLERFSGAVESASEGGYTVVLSKSGKTIQVEQGQTVLDAVLANGVNVAFSCKEGVCGSCETRVISGKPDHRDSVLGPDERKANRSMMICCSGCNGTELVLDL</sequence>
<dbReference type="Proteomes" id="UP000334380">
    <property type="component" value="Unassembled WGS sequence"/>
</dbReference>
<keyword evidence="10" id="KW-1185">Reference proteome</keyword>
<evidence type="ECO:0000256" key="6">
    <source>
        <dbReference type="ARBA" id="ARBA00023014"/>
    </source>
</evidence>
<gene>
    <name evidence="9" type="ORF">PTE31013_01943</name>
</gene>
<dbReference type="GO" id="GO:0046872">
    <property type="term" value="F:metal ion binding"/>
    <property type="evidence" value="ECO:0007669"/>
    <property type="project" value="UniProtKB-KW"/>
</dbReference>
<evidence type="ECO:0000259" key="7">
    <source>
        <dbReference type="PROSITE" id="PS51085"/>
    </source>
</evidence>
<dbReference type="PRINTS" id="PR00409">
    <property type="entry name" value="PHDIOXRDTASE"/>
</dbReference>
<dbReference type="InterPro" id="IPR012675">
    <property type="entry name" value="Beta-grasp_dom_sf"/>
</dbReference>
<dbReference type="EMBL" id="CABPRU010000003">
    <property type="protein sequence ID" value="VVD97069.1"/>
    <property type="molecule type" value="Genomic_DNA"/>
</dbReference>
<dbReference type="OrthoDB" id="544091at2"/>
<evidence type="ECO:0000256" key="5">
    <source>
        <dbReference type="ARBA" id="ARBA00023004"/>
    </source>
</evidence>
<keyword evidence="1" id="KW-0285">Flavoprotein</keyword>
<evidence type="ECO:0000259" key="8">
    <source>
        <dbReference type="PROSITE" id="PS51384"/>
    </source>
</evidence>
<keyword evidence="2" id="KW-0001">2Fe-2S</keyword>
<accession>A0A5E4UFQ6</accession>
<dbReference type="InterPro" id="IPR001041">
    <property type="entry name" value="2Fe-2S_ferredoxin-type"/>
</dbReference>
<dbReference type="InterPro" id="IPR036010">
    <property type="entry name" value="2Fe-2S_ferredoxin-like_sf"/>
</dbReference>
<protein>
    <submittedName>
        <fullName evidence="9">Ferredoxin</fullName>
    </submittedName>
</protein>
<dbReference type="PANTHER" id="PTHR47354:SF1">
    <property type="entry name" value="CARNITINE MONOOXYGENASE REDUCTASE SUBUNIT"/>
    <property type="match status" value="1"/>
</dbReference>
<dbReference type="InterPro" id="IPR017938">
    <property type="entry name" value="Riboflavin_synthase-like_b-brl"/>
</dbReference>
<dbReference type="SUPFAM" id="SSF52343">
    <property type="entry name" value="Ferredoxin reductase-like, C-terminal NADP-linked domain"/>
    <property type="match status" value="1"/>
</dbReference>
<proteinExistence type="predicted"/>
<keyword evidence="4" id="KW-0560">Oxidoreductase</keyword>
<dbReference type="PANTHER" id="PTHR47354">
    <property type="entry name" value="NADH OXIDOREDUCTASE HCR"/>
    <property type="match status" value="1"/>
</dbReference>
<feature type="domain" description="2Fe-2S ferredoxin-type" evidence="7">
    <location>
        <begin position="249"/>
        <end position="334"/>
    </location>
</feature>
<dbReference type="GO" id="GO:0016491">
    <property type="term" value="F:oxidoreductase activity"/>
    <property type="evidence" value="ECO:0007669"/>
    <property type="project" value="UniProtKB-KW"/>
</dbReference>
<dbReference type="GO" id="GO:0051537">
    <property type="term" value="F:2 iron, 2 sulfur cluster binding"/>
    <property type="evidence" value="ECO:0007669"/>
    <property type="project" value="UniProtKB-KW"/>
</dbReference>
<dbReference type="InterPro" id="IPR039261">
    <property type="entry name" value="FNR_nucleotide-bd"/>
</dbReference>
<dbReference type="SUPFAM" id="SSF54292">
    <property type="entry name" value="2Fe-2S ferredoxin-like"/>
    <property type="match status" value="1"/>
</dbReference>
<evidence type="ECO:0000256" key="4">
    <source>
        <dbReference type="ARBA" id="ARBA00023002"/>
    </source>
</evidence>
<keyword evidence="5" id="KW-0408">Iron</keyword>